<dbReference type="EnsemblPlants" id="KQJ93708">
    <property type="protein sequence ID" value="KQJ93708"/>
    <property type="gene ID" value="BRADI_3g06250v3"/>
</dbReference>
<feature type="compositionally biased region" description="Basic residues" evidence="1">
    <location>
        <begin position="26"/>
        <end position="35"/>
    </location>
</feature>
<organism evidence="3">
    <name type="scientific">Brachypodium distachyon</name>
    <name type="common">Purple false brome</name>
    <name type="synonym">Trachynia distachya</name>
    <dbReference type="NCBI Taxonomy" id="15368"/>
    <lineage>
        <taxon>Eukaryota</taxon>
        <taxon>Viridiplantae</taxon>
        <taxon>Streptophyta</taxon>
        <taxon>Embryophyta</taxon>
        <taxon>Tracheophyta</taxon>
        <taxon>Spermatophyta</taxon>
        <taxon>Magnoliopsida</taxon>
        <taxon>Liliopsida</taxon>
        <taxon>Poales</taxon>
        <taxon>Poaceae</taxon>
        <taxon>BOP clade</taxon>
        <taxon>Pooideae</taxon>
        <taxon>Stipodae</taxon>
        <taxon>Brachypodieae</taxon>
        <taxon>Brachypodium</taxon>
    </lineage>
</organism>
<gene>
    <name evidence="4" type="primary">LOC100823885</name>
    <name evidence="3" type="ORF">BRADI_3g06250v3</name>
</gene>
<dbReference type="CDD" id="cd14279">
    <property type="entry name" value="CUE"/>
    <property type="match status" value="1"/>
</dbReference>
<keyword evidence="5" id="KW-1185">Reference proteome</keyword>
<dbReference type="InterPro" id="IPR009060">
    <property type="entry name" value="UBA-like_sf"/>
</dbReference>
<protein>
    <recommendedName>
        <fullName evidence="2">CUE domain-containing protein</fullName>
    </recommendedName>
</protein>
<evidence type="ECO:0000259" key="2">
    <source>
        <dbReference type="PROSITE" id="PS51140"/>
    </source>
</evidence>
<dbReference type="PANTHER" id="PTHR31245">
    <property type="entry name" value="UBIQUITIN SYSTEM COMPONENT CUE PROTEIN"/>
    <property type="match status" value="1"/>
</dbReference>
<dbReference type="PROSITE" id="PS51140">
    <property type="entry name" value="CUE"/>
    <property type="match status" value="1"/>
</dbReference>
<dbReference type="AlphaFoldDB" id="I1HY16"/>
<dbReference type="ExpressionAtlas" id="I1HY16">
    <property type="expression patterns" value="baseline"/>
</dbReference>
<proteinExistence type="predicted"/>
<reference evidence="3" key="2">
    <citation type="submission" date="2017-06" db="EMBL/GenBank/DDBJ databases">
        <title>WGS assembly of Brachypodium distachyon.</title>
        <authorList>
            <consortium name="The International Brachypodium Initiative"/>
            <person name="Lucas S."/>
            <person name="Harmon-Smith M."/>
            <person name="Lail K."/>
            <person name="Tice H."/>
            <person name="Grimwood J."/>
            <person name="Bruce D."/>
            <person name="Barry K."/>
            <person name="Shu S."/>
            <person name="Lindquist E."/>
            <person name="Wang M."/>
            <person name="Pitluck S."/>
            <person name="Vogel J.P."/>
            <person name="Garvin D.F."/>
            <person name="Mockler T.C."/>
            <person name="Schmutz J."/>
            <person name="Rokhsar D."/>
            <person name="Bevan M.W."/>
        </authorList>
    </citation>
    <scope>NUCLEOTIDE SEQUENCE</scope>
    <source>
        <strain evidence="3">Bd21</strain>
    </source>
</reference>
<dbReference type="KEGG" id="bdi:100823885"/>
<feature type="region of interest" description="Disordered" evidence="1">
    <location>
        <begin position="14"/>
        <end position="36"/>
    </location>
</feature>
<dbReference type="HOGENOM" id="CLU_057230_1_1_1"/>
<dbReference type="OrthoDB" id="440455at2759"/>
<evidence type="ECO:0000313" key="3">
    <source>
        <dbReference type="EMBL" id="KQJ93708.1"/>
    </source>
</evidence>
<reference evidence="3 4" key="1">
    <citation type="journal article" date="2010" name="Nature">
        <title>Genome sequencing and analysis of the model grass Brachypodium distachyon.</title>
        <authorList>
            <consortium name="International Brachypodium Initiative"/>
        </authorList>
    </citation>
    <scope>NUCLEOTIDE SEQUENCE [LARGE SCALE GENOMIC DNA]</scope>
    <source>
        <strain evidence="3">Bd21</strain>
        <strain evidence="4">cv. Bd21</strain>
    </source>
</reference>
<dbReference type="STRING" id="15368.I1HY16"/>
<reference evidence="4" key="3">
    <citation type="submission" date="2018-08" db="UniProtKB">
        <authorList>
            <consortium name="EnsemblPlants"/>
        </authorList>
    </citation>
    <scope>IDENTIFICATION</scope>
    <source>
        <strain evidence="4">cv. Bd21</strain>
    </source>
</reference>
<feature type="domain" description="CUE" evidence="2">
    <location>
        <begin position="47"/>
        <end position="90"/>
    </location>
</feature>
<dbReference type="Gramene" id="KQJ93708">
    <property type="protein sequence ID" value="KQJ93708"/>
    <property type="gene ID" value="BRADI_3g06250v3"/>
</dbReference>
<evidence type="ECO:0000256" key="1">
    <source>
        <dbReference type="SAM" id="MobiDB-lite"/>
    </source>
</evidence>
<evidence type="ECO:0000313" key="5">
    <source>
        <dbReference type="Proteomes" id="UP000008810"/>
    </source>
</evidence>
<dbReference type="EMBL" id="CM000882">
    <property type="protein sequence ID" value="KQJ93708.1"/>
    <property type="molecule type" value="Genomic_DNA"/>
</dbReference>
<evidence type="ECO:0000313" key="4">
    <source>
        <dbReference type="EnsemblPlants" id="KQJ93708"/>
    </source>
</evidence>
<name>I1HY16_BRADI</name>
<dbReference type="InterPro" id="IPR003892">
    <property type="entry name" value="CUE"/>
</dbReference>
<sequence length="282" mass="31026">MSAVVCGKRSSIFGDELIPSSPPSPPHHHPSKRARCSPTRAFDDAYRRETLLHHLHSLFPHMDPKLLERALEASGDDLDSAIRSLNDLHLESAEVILSAAVCESENGLSTALKSTAEGGCTGGVSNGHLDAISGNSPKAGNCQTNHSSEWVDLFVREMTSASDINDARARASRALEVIEMSILERVGPEVVQNLSKENVMLKEQLAIILRENAVLKRGVAIQHERQKEFDVRTQEVQNLKQLALQYQGQLKTLEINNYALRVHLQQAQQNSSMPGSFHPDVC</sequence>
<accession>I1HY16</accession>
<dbReference type="RefSeq" id="XP_003570852.1">
    <property type="nucleotide sequence ID" value="XM_003570804.4"/>
</dbReference>
<dbReference type="SUPFAM" id="SSF46934">
    <property type="entry name" value="UBA-like"/>
    <property type="match status" value="1"/>
</dbReference>
<dbReference type="eggNOG" id="ENOG502QRNX">
    <property type="taxonomic scope" value="Eukaryota"/>
</dbReference>
<dbReference type="GeneID" id="100823885"/>
<dbReference type="PANTHER" id="PTHR31245:SF31">
    <property type="entry name" value="OS02G0184500 PROTEIN"/>
    <property type="match status" value="1"/>
</dbReference>
<dbReference type="OMA" id="CIQHERQ"/>
<dbReference type="GO" id="GO:0043130">
    <property type="term" value="F:ubiquitin binding"/>
    <property type="evidence" value="ECO:0007669"/>
    <property type="project" value="InterPro"/>
</dbReference>
<dbReference type="Pfam" id="PF02845">
    <property type="entry name" value="CUE"/>
    <property type="match status" value="1"/>
</dbReference>
<dbReference type="Proteomes" id="UP000008810">
    <property type="component" value="Chromosome 3"/>
</dbReference>
<dbReference type="Gene3D" id="1.10.8.10">
    <property type="entry name" value="DNA helicase RuvA subunit, C-terminal domain"/>
    <property type="match status" value="1"/>
</dbReference>